<dbReference type="RefSeq" id="YP_005229452.1">
    <property type="nucleotide sequence ID" value="NC_016845.1"/>
</dbReference>
<dbReference type="STRING" id="1125630.KPHS_51520"/>
<dbReference type="PATRIC" id="fig|1125630.4.peg.5038"/>
<dbReference type="GeneID" id="11850223"/>
<keyword evidence="2" id="KW-1185">Reference proteome</keyword>
<sequence>MLSGLLSHPVSISTDISIINTFIGFRIKTHPYAYHFPYHYGLD</sequence>
<dbReference type="Proteomes" id="UP000007841">
    <property type="component" value="Chromosome"/>
</dbReference>
<organism evidence="1 2">
    <name type="scientific">Klebsiella pneumoniae subsp. pneumoniae (strain HS11286)</name>
    <dbReference type="NCBI Taxonomy" id="1125630"/>
    <lineage>
        <taxon>Bacteria</taxon>
        <taxon>Pseudomonadati</taxon>
        <taxon>Pseudomonadota</taxon>
        <taxon>Gammaproteobacteria</taxon>
        <taxon>Enterobacterales</taxon>
        <taxon>Enterobacteriaceae</taxon>
        <taxon>Klebsiella/Raoultella group</taxon>
        <taxon>Klebsiella</taxon>
        <taxon>Klebsiella pneumoniae complex</taxon>
    </lineage>
</organism>
<accession>A0A0H3GUU0</accession>
<dbReference type="HOGENOM" id="CLU_3234937_0_0_6"/>
<proteinExistence type="predicted"/>
<name>A0A0H3GUU0_KLEPH</name>
<protein>
    <submittedName>
        <fullName evidence="1">Uncharacterized protein</fullName>
    </submittedName>
</protein>
<dbReference type="RefSeq" id="WP_004216995.1">
    <property type="nucleotide sequence ID" value="NC_016845.1"/>
</dbReference>
<dbReference type="EMBL" id="CP003200">
    <property type="protein sequence ID" value="AEW63850.1"/>
    <property type="molecule type" value="Genomic_DNA"/>
</dbReference>
<gene>
    <name evidence="1" type="ordered locus">KPHS_51520</name>
</gene>
<evidence type="ECO:0000313" key="1">
    <source>
        <dbReference type="EMBL" id="AEW63850.1"/>
    </source>
</evidence>
<evidence type="ECO:0000313" key="2">
    <source>
        <dbReference type="Proteomes" id="UP000007841"/>
    </source>
</evidence>
<reference evidence="1 2" key="1">
    <citation type="journal article" date="2012" name="J. Bacteriol.">
        <title>Complete genome sequence of Klebsiella pneumoniae subsp. pneumoniae HS11286, a multidrug-resistant strain isolated from human sputum.</title>
        <authorList>
            <person name="Liu P."/>
            <person name="Li P."/>
            <person name="Jiang X."/>
            <person name="Bi D."/>
            <person name="Xie Y."/>
            <person name="Tai C."/>
            <person name="Deng Z."/>
            <person name="Rajakumar K."/>
            <person name="Ou H.Y."/>
        </authorList>
    </citation>
    <scope>NUCLEOTIDE SEQUENCE [LARGE SCALE GENOMIC DNA]</scope>
    <source>
        <strain evidence="1 2">HS11286</strain>
    </source>
</reference>
<dbReference type="KEGG" id="kpm:KPHS_51520"/>
<dbReference type="AlphaFoldDB" id="A0A0H3GUU0"/>